<dbReference type="RefSeq" id="WP_142819269.1">
    <property type="nucleotide sequence ID" value="NZ_CP035503.1"/>
</dbReference>
<dbReference type="EC" id="1.2.4.1" evidence="3 8"/>
<comment type="function">
    <text evidence="8">The pyruvate dehydrogenase complex catalyzes the overall conversion of pyruvate to acetyl-CoA and CO(2).</text>
</comment>
<evidence type="ECO:0000313" key="11">
    <source>
        <dbReference type="Proteomes" id="UP000316798"/>
    </source>
</evidence>
<evidence type="ECO:0000259" key="9">
    <source>
        <dbReference type="Pfam" id="PF00676"/>
    </source>
</evidence>
<dbReference type="InterPro" id="IPR001017">
    <property type="entry name" value="DH_E1"/>
</dbReference>
<dbReference type="SUPFAM" id="SSF52518">
    <property type="entry name" value="Thiamin diphosphate-binding fold (THDP-binding)"/>
    <property type="match status" value="1"/>
</dbReference>
<gene>
    <name evidence="8 10" type="primary">pdhA</name>
    <name evidence="10" type="ORF">EUB48_11595</name>
</gene>
<dbReference type="AlphaFoldDB" id="A0A515DBQ7"/>
<comment type="subunit">
    <text evidence="2 8">Heterodimer of an alpha and a beta chain.</text>
</comment>
<evidence type="ECO:0000256" key="3">
    <source>
        <dbReference type="ARBA" id="ARBA00012281"/>
    </source>
</evidence>
<evidence type="ECO:0000256" key="1">
    <source>
        <dbReference type="ARBA" id="ARBA00001964"/>
    </source>
</evidence>
<protein>
    <recommendedName>
        <fullName evidence="4 8">Pyruvate dehydrogenase E1 component subunit alpha</fullName>
        <ecNumber evidence="3 8">1.2.4.1</ecNumber>
    </recommendedName>
</protein>
<dbReference type="EMBL" id="CP035503">
    <property type="protein sequence ID" value="QDL37842.1"/>
    <property type="molecule type" value="Genomic_DNA"/>
</dbReference>
<evidence type="ECO:0000256" key="7">
    <source>
        <dbReference type="ARBA" id="ARBA00023317"/>
    </source>
</evidence>
<accession>A0A515DBQ7</accession>
<dbReference type="GO" id="GO:0006086">
    <property type="term" value="P:pyruvate decarboxylation to acetyl-CoA"/>
    <property type="evidence" value="ECO:0007669"/>
    <property type="project" value="InterPro"/>
</dbReference>
<sequence>MTAPPESGQPLSLQLLADMLRIRRMEEKCAELYGAGKIRGFLHLYIGEEACAAGALRALAPEDNIVATYREHAHALLRGVPLRAIMAEMYGKAAGCCRGRGGSMHLFDAARRFYGGNAIVGGGLPLAVGLALADKLQGIARVTACFFGEGAMAEGAFHEAINLAALWRLPVLFCCENNLYAMGTALARSESQTDLCAKAASYRVAAVEVDGMDVRAVHEATRQATQQVRAGAGPFFLEYATYRFRAHSMFDPDLYRDKAEIEQWKQRGPIHSFTAQLKAAGELTEEAFLALDASAEAEVADAVAYAEAAEMEPIADLLKDVYTSQETS</sequence>
<feature type="domain" description="Dehydrogenase E1 component" evidence="9">
    <location>
        <begin position="18"/>
        <end position="312"/>
    </location>
</feature>
<dbReference type="PANTHER" id="PTHR11516:SF60">
    <property type="entry name" value="PYRUVATE DEHYDROGENASE E1 COMPONENT SUBUNIT ALPHA"/>
    <property type="match status" value="1"/>
</dbReference>
<dbReference type="Proteomes" id="UP000316798">
    <property type="component" value="Chromosome"/>
</dbReference>
<keyword evidence="7 8" id="KW-0670">Pyruvate</keyword>
<comment type="cofactor">
    <cofactor evidence="1 8">
        <name>thiamine diphosphate</name>
        <dbReference type="ChEBI" id="CHEBI:58937"/>
    </cofactor>
</comment>
<dbReference type="Pfam" id="PF00676">
    <property type="entry name" value="E1_dh"/>
    <property type="match status" value="1"/>
</dbReference>
<dbReference type="InterPro" id="IPR017597">
    <property type="entry name" value="Pyrv_DH_E1_asu_subgrp-y"/>
</dbReference>
<dbReference type="GO" id="GO:0004739">
    <property type="term" value="F:pyruvate dehydrogenase (acetyl-transferring) activity"/>
    <property type="evidence" value="ECO:0007669"/>
    <property type="project" value="UniProtKB-UniRule"/>
</dbReference>
<dbReference type="InterPro" id="IPR029061">
    <property type="entry name" value="THDP-binding"/>
</dbReference>
<evidence type="ECO:0000313" key="10">
    <source>
        <dbReference type="EMBL" id="QDL37842.1"/>
    </source>
</evidence>
<dbReference type="InterPro" id="IPR050642">
    <property type="entry name" value="PDH_E1_Alpha_Subunit"/>
</dbReference>
<proteinExistence type="predicted"/>
<evidence type="ECO:0000256" key="8">
    <source>
        <dbReference type="RuleBase" id="RU361139"/>
    </source>
</evidence>
<evidence type="ECO:0000256" key="6">
    <source>
        <dbReference type="ARBA" id="ARBA00023052"/>
    </source>
</evidence>
<keyword evidence="5 8" id="KW-0560">Oxidoreductase</keyword>
<organism evidence="10 11">
    <name type="scientific">Rhodoferax sediminis</name>
    <dbReference type="NCBI Taxonomy" id="2509614"/>
    <lineage>
        <taxon>Bacteria</taxon>
        <taxon>Pseudomonadati</taxon>
        <taxon>Pseudomonadota</taxon>
        <taxon>Betaproteobacteria</taxon>
        <taxon>Burkholderiales</taxon>
        <taxon>Comamonadaceae</taxon>
        <taxon>Rhodoferax</taxon>
    </lineage>
</organism>
<dbReference type="PANTHER" id="PTHR11516">
    <property type="entry name" value="PYRUVATE DEHYDROGENASE E1 COMPONENT, ALPHA SUBUNIT BACTERIAL AND ORGANELLAR"/>
    <property type="match status" value="1"/>
</dbReference>
<dbReference type="KEGG" id="rhf:EUB48_11595"/>
<dbReference type="NCBIfam" id="TIGR03182">
    <property type="entry name" value="PDH_E1_alph_y"/>
    <property type="match status" value="1"/>
</dbReference>
<evidence type="ECO:0000256" key="2">
    <source>
        <dbReference type="ARBA" id="ARBA00011870"/>
    </source>
</evidence>
<keyword evidence="6 8" id="KW-0786">Thiamine pyrophosphate</keyword>
<dbReference type="CDD" id="cd02000">
    <property type="entry name" value="TPP_E1_PDC_ADC_BCADC"/>
    <property type="match status" value="1"/>
</dbReference>
<keyword evidence="11" id="KW-1185">Reference proteome</keyword>
<evidence type="ECO:0000256" key="5">
    <source>
        <dbReference type="ARBA" id="ARBA00023002"/>
    </source>
</evidence>
<reference evidence="10 11" key="1">
    <citation type="submission" date="2019-01" db="EMBL/GenBank/DDBJ databases">
        <title>Genomic insights into a novel species Rhodoferax sp.</title>
        <authorList>
            <person name="Jin L."/>
        </authorList>
    </citation>
    <scope>NUCLEOTIDE SEQUENCE [LARGE SCALE GENOMIC DNA]</scope>
    <source>
        <strain evidence="10 11">CHu59-6-5</strain>
    </source>
</reference>
<name>A0A515DBQ7_9BURK</name>
<comment type="catalytic activity">
    <reaction evidence="8">
        <text>N(6)-[(R)-lipoyl]-L-lysyl-[protein] + pyruvate + H(+) = N(6)-[(R)-S(8)-acetyldihydrolipoyl]-L-lysyl-[protein] + CO2</text>
        <dbReference type="Rhea" id="RHEA:19189"/>
        <dbReference type="Rhea" id="RHEA-COMP:10474"/>
        <dbReference type="Rhea" id="RHEA-COMP:10478"/>
        <dbReference type="ChEBI" id="CHEBI:15361"/>
        <dbReference type="ChEBI" id="CHEBI:15378"/>
        <dbReference type="ChEBI" id="CHEBI:16526"/>
        <dbReference type="ChEBI" id="CHEBI:83099"/>
        <dbReference type="ChEBI" id="CHEBI:83111"/>
        <dbReference type="EC" id="1.2.4.1"/>
    </reaction>
</comment>
<evidence type="ECO:0000256" key="4">
    <source>
        <dbReference type="ARBA" id="ARBA00014159"/>
    </source>
</evidence>
<dbReference type="Gene3D" id="3.40.50.970">
    <property type="match status" value="1"/>
</dbReference>
<dbReference type="OrthoDB" id="9766715at2"/>